<reference evidence="1 2" key="1">
    <citation type="submission" date="2021-06" db="EMBL/GenBank/DDBJ databases">
        <title>Caerostris darwini draft genome.</title>
        <authorList>
            <person name="Kono N."/>
            <person name="Arakawa K."/>
        </authorList>
    </citation>
    <scope>NUCLEOTIDE SEQUENCE [LARGE SCALE GENOMIC DNA]</scope>
</reference>
<comment type="caution">
    <text evidence="1">The sequence shown here is derived from an EMBL/GenBank/DDBJ whole genome shotgun (WGS) entry which is preliminary data.</text>
</comment>
<keyword evidence="2" id="KW-1185">Reference proteome</keyword>
<accession>A0AAV4WGG0</accession>
<sequence>MCVFMLGFESTFDLDVVDFSGCLSVAKLCPRGTSEKCWGGRLGIVTLATGGLLTWPFLGVFFEITSNLFGGGGRVEEKFLITLPGRLQRRKGEREREIDTIKQLLISKILHTTKLPSLFFKKRKRSLSVNLQNFFPSAFPNNLPPTPKKICPNSSEPVALNFPFCTSSSLQSTPKFPFCYPFPRASKDSICLNRLP</sequence>
<dbReference type="Proteomes" id="UP001054837">
    <property type="component" value="Unassembled WGS sequence"/>
</dbReference>
<dbReference type="AlphaFoldDB" id="A0AAV4WGG0"/>
<proteinExistence type="predicted"/>
<evidence type="ECO:0008006" key="3">
    <source>
        <dbReference type="Google" id="ProtNLM"/>
    </source>
</evidence>
<gene>
    <name evidence="1" type="ORF">CDAR_43661</name>
</gene>
<organism evidence="1 2">
    <name type="scientific">Caerostris darwini</name>
    <dbReference type="NCBI Taxonomy" id="1538125"/>
    <lineage>
        <taxon>Eukaryota</taxon>
        <taxon>Metazoa</taxon>
        <taxon>Ecdysozoa</taxon>
        <taxon>Arthropoda</taxon>
        <taxon>Chelicerata</taxon>
        <taxon>Arachnida</taxon>
        <taxon>Araneae</taxon>
        <taxon>Araneomorphae</taxon>
        <taxon>Entelegynae</taxon>
        <taxon>Araneoidea</taxon>
        <taxon>Araneidae</taxon>
        <taxon>Caerostris</taxon>
    </lineage>
</organism>
<evidence type="ECO:0000313" key="1">
    <source>
        <dbReference type="EMBL" id="GIY81951.1"/>
    </source>
</evidence>
<protein>
    <recommendedName>
        <fullName evidence="3">Transmembrane protein</fullName>
    </recommendedName>
</protein>
<evidence type="ECO:0000313" key="2">
    <source>
        <dbReference type="Proteomes" id="UP001054837"/>
    </source>
</evidence>
<dbReference type="EMBL" id="BPLQ01014670">
    <property type="protein sequence ID" value="GIY81951.1"/>
    <property type="molecule type" value="Genomic_DNA"/>
</dbReference>
<name>A0AAV4WGG0_9ARAC</name>